<dbReference type="Pfam" id="PF00005">
    <property type="entry name" value="ABC_tran"/>
    <property type="match status" value="1"/>
</dbReference>
<protein>
    <submittedName>
        <fullName evidence="6">ABC transporter ATP-binding protein</fullName>
    </submittedName>
</protein>
<dbReference type="PANTHER" id="PTHR42939:SF1">
    <property type="entry name" value="ABC TRANSPORTER ATP-BINDING PROTEIN ALBC-RELATED"/>
    <property type="match status" value="1"/>
</dbReference>
<evidence type="ECO:0000313" key="7">
    <source>
        <dbReference type="Proteomes" id="UP000670475"/>
    </source>
</evidence>
<dbReference type="SUPFAM" id="SSF52540">
    <property type="entry name" value="P-loop containing nucleoside triphosphate hydrolases"/>
    <property type="match status" value="1"/>
</dbReference>
<keyword evidence="2" id="KW-0547">Nucleotide-binding</keyword>
<proteinExistence type="predicted"/>
<keyword evidence="7" id="KW-1185">Reference proteome</keyword>
<evidence type="ECO:0000259" key="5">
    <source>
        <dbReference type="PROSITE" id="PS50893"/>
    </source>
</evidence>
<keyword evidence="1" id="KW-0813">Transport</keyword>
<organism evidence="6 7">
    <name type="scientific">Streptomyces montanisoli</name>
    <dbReference type="NCBI Taxonomy" id="2798581"/>
    <lineage>
        <taxon>Bacteria</taxon>
        <taxon>Bacillati</taxon>
        <taxon>Actinomycetota</taxon>
        <taxon>Actinomycetes</taxon>
        <taxon>Kitasatosporales</taxon>
        <taxon>Streptomycetaceae</taxon>
        <taxon>Streptomyces</taxon>
    </lineage>
</organism>
<dbReference type="RefSeq" id="WP_209341101.1">
    <property type="nucleotide sequence ID" value="NZ_JAGIQL010000069.1"/>
</dbReference>
<feature type="domain" description="ABC transporter" evidence="5">
    <location>
        <begin position="10"/>
        <end position="234"/>
    </location>
</feature>
<dbReference type="InterPro" id="IPR051782">
    <property type="entry name" value="ABC_Transporter_VariousFunc"/>
</dbReference>
<comment type="caution">
    <text evidence="6">The sequence shown here is derived from an EMBL/GenBank/DDBJ whole genome shotgun (WGS) entry which is preliminary data.</text>
</comment>
<gene>
    <name evidence="6" type="ORF">JFN87_17900</name>
</gene>
<dbReference type="GO" id="GO:0005524">
    <property type="term" value="F:ATP binding"/>
    <property type="evidence" value="ECO:0007669"/>
    <property type="project" value="UniProtKB-KW"/>
</dbReference>
<evidence type="ECO:0000256" key="3">
    <source>
        <dbReference type="ARBA" id="ARBA00022840"/>
    </source>
</evidence>
<name>A0A940MG29_9ACTN</name>
<dbReference type="GO" id="GO:0016887">
    <property type="term" value="F:ATP hydrolysis activity"/>
    <property type="evidence" value="ECO:0007669"/>
    <property type="project" value="InterPro"/>
</dbReference>
<dbReference type="InterPro" id="IPR003439">
    <property type="entry name" value="ABC_transporter-like_ATP-bd"/>
</dbReference>
<dbReference type="PANTHER" id="PTHR42939">
    <property type="entry name" value="ABC TRANSPORTER ATP-BINDING PROTEIN ALBC-RELATED"/>
    <property type="match status" value="1"/>
</dbReference>
<dbReference type="EMBL" id="JAGIQL010000069">
    <property type="protein sequence ID" value="MBP0459365.1"/>
    <property type="molecule type" value="Genomic_DNA"/>
</dbReference>
<dbReference type="AlphaFoldDB" id="A0A940MG29"/>
<dbReference type="PROSITE" id="PS00211">
    <property type="entry name" value="ABC_TRANSPORTER_1"/>
    <property type="match status" value="1"/>
</dbReference>
<dbReference type="InterPro" id="IPR027417">
    <property type="entry name" value="P-loop_NTPase"/>
</dbReference>
<evidence type="ECO:0000256" key="4">
    <source>
        <dbReference type="SAM" id="MobiDB-lite"/>
    </source>
</evidence>
<dbReference type="SMART" id="SM00382">
    <property type="entry name" value="AAA"/>
    <property type="match status" value="1"/>
</dbReference>
<feature type="region of interest" description="Disordered" evidence="4">
    <location>
        <begin position="315"/>
        <end position="334"/>
    </location>
</feature>
<dbReference type="Proteomes" id="UP000670475">
    <property type="component" value="Unassembled WGS sequence"/>
</dbReference>
<reference evidence="6" key="1">
    <citation type="submission" date="2021-03" db="EMBL/GenBank/DDBJ databases">
        <title>Whole genome sequence of Streptomyces bomunensis MMS17-BM035.</title>
        <authorList>
            <person name="Lee J.H."/>
        </authorList>
    </citation>
    <scope>NUCLEOTIDE SEQUENCE</scope>
    <source>
        <strain evidence="6">MMS17-BM035</strain>
    </source>
</reference>
<dbReference type="PROSITE" id="PS50893">
    <property type="entry name" value="ABC_TRANSPORTER_2"/>
    <property type="match status" value="1"/>
</dbReference>
<accession>A0A940MG29</accession>
<evidence type="ECO:0000313" key="6">
    <source>
        <dbReference type="EMBL" id="MBP0459365.1"/>
    </source>
</evidence>
<dbReference type="InterPro" id="IPR017871">
    <property type="entry name" value="ABC_transporter-like_CS"/>
</dbReference>
<evidence type="ECO:0000256" key="1">
    <source>
        <dbReference type="ARBA" id="ARBA00022448"/>
    </source>
</evidence>
<dbReference type="CDD" id="cd03230">
    <property type="entry name" value="ABC_DR_subfamily_A"/>
    <property type="match status" value="1"/>
</dbReference>
<dbReference type="Gene3D" id="3.40.50.300">
    <property type="entry name" value="P-loop containing nucleotide triphosphate hydrolases"/>
    <property type="match status" value="1"/>
</dbReference>
<dbReference type="InterPro" id="IPR003593">
    <property type="entry name" value="AAA+_ATPase"/>
</dbReference>
<keyword evidence="3 6" id="KW-0067">ATP-binding</keyword>
<sequence>MNSPTAPPALRATGLGRRFRGGWALRDCDIDIPAGSVTALVGANGAGKSTLLQLAADQLRPTTGQIRVFGDDPGSTASRERRAFLAQDKPLYPDLTVAETLRLVRELNTAFDTEAAERIVRAGNIRPRSRVGALSAGQRSRVALATVLAREADLLLLDEPLADLDPLVRHEITALLMAEAAERQLTLVISSHVLAEIENVCDRVLLLHRGEVRLDGDVQELRDGHTLVRGRAHEDTPDGLPPALDRAAVVESSRTGRLVTALVSHVPATPGQGMPSQDAPGRAATPFVWDQDRWETAAPSVEELLLGRLRAARAADADADADGYGDADGERSAA</sequence>
<feature type="compositionally biased region" description="Acidic residues" evidence="4">
    <location>
        <begin position="317"/>
        <end position="327"/>
    </location>
</feature>
<evidence type="ECO:0000256" key="2">
    <source>
        <dbReference type="ARBA" id="ARBA00022741"/>
    </source>
</evidence>